<dbReference type="Pfam" id="PF13432">
    <property type="entry name" value="TPR_16"/>
    <property type="match status" value="2"/>
</dbReference>
<organism evidence="3 4">
    <name type="scientific">Pedobacter steynii</name>
    <dbReference type="NCBI Taxonomy" id="430522"/>
    <lineage>
        <taxon>Bacteria</taxon>
        <taxon>Pseudomonadati</taxon>
        <taxon>Bacteroidota</taxon>
        <taxon>Sphingobacteriia</taxon>
        <taxon>Sphingobacteriales</taxon>
        <taxon>Sphingobacteriaceae</taxon>
        <taxon>Pedobacter</taxon>
    </lineage>
</organism>
<keyword evidence="2" id="KW-0732">Signal</keyword>
<evidence type="ECO:0000256" key="2">
    <source>
        <dbReference type="SAM" id="SignalP"/>
    </source>
</evidence>
<evidence type="ECO:0000313" key="3">
    <source>
        <dbReference type="EMBL" id="AOM76951.1"/>
    </source>
</evidence>
<feature type="signal peptide" evidence="2">
    <location>
        <begin position="1"/>
        <end position="19"/>
    </location>
</feature>
<dbReference type="SUPFAM" id="SSF48452">
    <property type="entry name" value="TPR-like"/>
    <property type="match status" value="3"/>
</dbReference>
<feature type="repeat" description="TPR" evidence="1">
    <location>
        <begin position="100"/>
        <end position="133"/>
    </location>
</feature>
<feature type="repeat" description="TPR" evidence="1">
    <location>
        <begin position="414"/>
        <end position="447"/>
    </location>
</feature>
<keyword evidence="4" id="KW-1185">Reference proteome</keyword>
<feature type="repeat" description="TPR" evidence="1">
    <location>
        <begin position="32"/>
        <end position="65"/>
    </location>
</feature>
<dbReference type="Gene3D" id="1.25.40.10">
    <property type="entry name" value="Tetratricopeptide repeat domain"/>
    <property type="match status" value="4"/>
</dbReference>
<dbReference type="Proteomes" id="UP000094313">
    <property type="component" value="Chromosome"/>
</dbReference>
<accession>A0A1D7QE43</accession>
<dbReference type="KEGG" id="psty:BFS30_07070"/>
<sequence length="565" mass="63018">MKQGSLLLSLLFAGLSAVAQQPVNPVLDSNAVKNLFFAGLREKLNENYSKAGESFSKILTIDPNNAAVHYEIANLNYRQNKLEEAEISIKKSVALDANNLWYWKLLAELYKRKGNMEGLVTVFTQMIRLSPENDAYYFDKSNAYLLMGKTEEALKGYDLLEQKFGPSKALTQARQRITLGTGKTATKEEVDKIIAEGQNDVKGLLEMSESLMEKGQHETALPLLQRAKTVEPGNYEVDLALADYYRNSKNSTAAGLSLRTAFANPEMPAERKMKIIMMLAGGAGRNKLRAQEAVELAKIMVQSHPSDPKSLALYGDVLYQQGNLSEALTQYQLVLKSTEDLYTVWEQVLHIQTSLGLYKEAVKTGDAALNIYPNQAILYYYTAFALHRDNQNGAAMGNIKTALQLDGENKDLQALILGLQGEILIDEQKFSEANAAFDKAVALAPTNYLLLNNYAFYLALRNQHLAKAESLVAKAAAAMPENQSVADTYALVLLKLEKYDQARVWAERALQNEGSKNGLYLEHYGDILFLKGEKELALIQWQKAKEAGNDSENLNRKINEKKYIK</sequence>
<dbReference type="PROSITE" id="PS50005">
    <property type="entry name" value="TPR"/>
    <property type="match status" value="3"/>
</dbReference>
<keyword evidence="1" id="KW-0802">TPR repeat</keyword>
<proteinExistence type="predicted"/>
<dbReference type="PANTHER" id="PTHR12558:SF13">
    <property type="entry name" value="CELL DIVISION CYCLE PROTEIN 27 HOMOLOG"/>
    <property type="match status" value="1"/>
</dbReference>
<dbReference type="OrthoDB" id="9814220at2"/>
<protein>
    <submittedName>
        <fullName evidence="3">Uncharacterized protein</fullName>
    </submittedName>
</protein>
<feature type="chain" id="PRO_5009098429" evidence="2">
    <location>
        <begin position="20"/>
        <end position="565"/>
    </location>
</feature>
<evidence type="ECO:0000313" key="4">
    <source>
        <dbReference type="Proteomes" id="UP000094313"/>
    </source>
</evidence>
<dbReference type="Pfam" id="PF14559">
    <property type="entry name" value="TPR_19"/>
    <property type="match status" value="1"/>
</dbReference>
<dbReference type="InterPro" id="IPR011990">
    <property type="entry name" value="TPR-like_helical_dom_sf"/>
</dbReference>
<reference evidence="3 4" key="1">
    <citation type="submission" date="2016-08" db="EMBL/GenBank/DDBJ databases">
        <authorList>
            <person name="Seilhamer J.J."/>
        </authorList>
    </citation>
    <scope>NUCLEOTIDE SEQUENCE [LARGE SCALE GENOMIC DNA]</scope>
    <source>
        <strain evidence="3 4">DX4</strain>
    </source>
</reference>
<dbReference type="EMBL" id="CP017141">
    <property type="protein sequence ID" value="AOM76951.1"/>
    <property type="molecule type" value="Genomic_DNA"/>
</dbReference>
<dbReference type="AlphaFoldDB" id="A0A1D7QE43"/>
<name>A0A1D7QE43_9SPHI</name>
<dbReference type="RefSeq" id="WP_069378644.1">
    <property type="nucleotide sequence ID" value="NZ_CP017141.1"/>
</dbReference>
<dbReference type="SMART" id="SM00028">
    <property type="entry name" value="TPR"/>
    <property type="match status" value="9"/>
</dbReference>
<dbReference type="PANTHER" id="PTHR12558">
    <property type="entry name" value="CELL DIVISION CYCLE 16,23,27"/>
    <property type="match status" value="1"/>
</dbReference>
<dbReference type="InterPro" id="IPR019734">
    <property type="entry name" value="TPR_rpt"/>
</dbReference>
<evidence type="ECO:0000256" key="1">
    <source>
        <dbReference type="PROSITE-ProRule" id="PRU00339"/>
    </source>
</evidence>
<gene>
    <name evidence="3" type="ORF">BFS30_07070</name>
</gene>